<gene>
    <name evidence="3" type="ORF">J3998_06335</name>
</gene>
<sequence length="323" mass="36732">MSLPKEELNTQKTSAGDSVQQAQQSTQHFTVQATETNRNAMDLLATESGFSKAKLKDLAQKGAVWLSQQNGKINKAQRLRRLKRELADNQQVDLYFHPQLDAMPLLYAENPAQLIANFGDYSVWLKPRGMISQGSKFADFQSLPRWIELRSETIFGKPRQCWQIHRLDRATEGLMLIAHSKKAAAQLTNLFEQKQIHKTYLAVVWGVPEPTEWTSQEPIDGKTAVSHFKLLAHSELNQHNISLIEVDIETGRKHQIRKHLAAANLPIIGDRLHGNQALNESLNPQPDLQLSAYKLRWICPLENIEKTIQLSDEQLTLITKETH</sequence>
<evidence type="ECO:0000313" key="4">
    <source>
        <dbReference type="Proteomes" id="UP000664835"/>
    </source>
</evidence>
<name>A0ABS3Q4D2_9GAMM</name>
<feature type="region of interest" description="Disordered" evidence="1">
    <location>
        <begin position="1"/>
        <end position="24"/>
    </location>
</feature>
<evidence type="ECO:0000259" key="2">
    <source>
        <dbReference type="Pfam" id="PF00849"/>
    </source>
</evidence>
<evidence type="ECO:0000256" key="1">
    <source>
        <dbReference type="SAM" id="MobiDB-lite"/>
    </source>
</evidence>
<dbReference type="SUPFAM" id="SSF55120">
    <property type="entry name" value="Pseudouridine synthase"/>
    <property type="match status" value="1"/>
</dbReference>
<organism evidence="3 4">
    <name type="scientific">Thiomicrorhabdus marina</name>
    <dbReference type="NCBI Taxonomy" id="2818442"/>
    <lineage>
        <taxon>Bacteria</taxon>
        <taxon>Pseudomonadati</taxon>
        <taxon>Pseudomonadota</taxon>
        <taxon>Gammaproteobacteria</taxon>
        <taxon>Thiotrichales</taxon>
        <taxon>Piscirickettsiaceae</taxon>
        <taxon>Thiomicrorhabdus</taxon>
    </lineage>
</organism>
<accession>A0ABS3Q4D2</accession>
<dbReference type="PANTHER" id="PTHR21600">
    <property type="entry name" value="MITOCHONDRIAL RNA PSEUDOURIDINE SYNTHASE"/>
    <property type="match status" value="1"/>
</dbReference>
<dbReference type="InterPro" id="IPR006145">
    <property type="entry name" value="PsdUridine_synth_RsuA/RluA"/>
</dbReference>
<dbReference type="CDD" id="cd02869">
    <property type="entry name" value="PseudoU_synth_RluA_like"/>
    <property type="match status" value="1"/>
</dbReference>
<proteinExistence type="predicted"/>
<dbReference type="InterPro" id="IPR050188">
    <property type="entry name" value="RluA_PseudoU_synthase"/>
</dbReference>
<comment type="caution">
    <text evidence="3">The sequence shown here is derived from an EMBL/GenBank/DDBJ whole genome shotgun (WGS) entry which is preliminary data.</text>
</comment>
<protein>
    <submittedName>
        <fullName evidence="3">RNA pseudouridine synthase</fullName>
    </submittedName>
</protein>
<feature type="domain" description="Pseudouridine synthase RsuA/RluA-like" evidence="2">
    <location>
        <begin position="120"/>
        <end position="262"/>
    </location>
</feature>
<evidence type="ECO:0000313" key="3">
    <source>
        <dbReference type="EMBL" id="MBO1927191.1"/>
    </source>
</evidence>
<keyword evidence="4" id="KW-1185">Reference proteome</keyword>
<dbReference type="InterPro" id="IPR020103">
    <property type="entry name" value="PsdUridine_synth_cat_dom_sf"/>
</dbReference>
<dbReference type="RefSeq" id="WP_208148731.1">
    <property type="nucleotide sequence ID" value="NZ_JAGETV010000008.1"/>
</dbReference>
<reference evidence="3 4" key="1">
    <citation type="submission" date="2021-03" db="EMBL/GenBank/DDBJ databases">
        <title>Thiomicrorhabdus sp.nov.,novel sulfur-oxidizing bacteria isolated from coastal sediment.</title>
        <authorList>
            <person name="Liu X."/>
        </authorList>
    </citation>
    <scope>NUCLEOTIDE SEQUENCE [LARGE SCALE GENOMIC DNA]</scope>
    <source>
        <strain evidence="3 4">6S2-11</strain>
    </source>
</reference>
<dbReference type="Pfam" id="PF00849">
    <property type="entry name" value="PseudoU_synth_2"/>
    <property type="match status" value="1"/>
</dbReference>
<feature type="compositionally biased region" description="Polar residues" evidence="1">
    <location>
        <begin position="10"/>
        <end position="24"/>
    </location>
</feature>
<dbReference type="EMBL" id="JAGETV010000008">
    <property type="protein sequence ID" value="MBO1927191.1"/>
    <property type="molecule type" value="Genomic_DNA"/>
</dbReference>
<dbReference type="Gene3D" id="3.30.2350.10">
    <property type="entry name" value="Pseudouridine synthase"/>
    <property type="match status" value="1"/>
</dbReference>
<dbReference type="Proteomes" id="UP000664835">
    <property type="component" value="Unassembled WGS sequence"/>
</dbReference>